<evidence type="ECO:0000256" key="1">
    <source>
        <dbReference type="ARBA" id="ARBA00010872"/>
    </source>
</evidence>
<dbReference type="GO" id="GO:0006518">
    <property type="term" value="P:peptide metabolic process"/>
    <property type="evidence" value="ECO:0007669"/>
    <property type="project" value="InterPro"/>
</dbReference>
<dbReference type="InterPro" id="IPR029055">
    <property type="entry name" value="Ntn_hydrolases_N"/>
</dbReference>
<feature type="binding site" evidence="17">
    <location>
        <position position="517"/>
    </location>
    <ligand>
        <name>a protein</name>
        <dbReference type="ChEBI" id="CHEBI:16541"/>
    </ligand>
    <ligandPart>
        <name>C-terminal Xaa-(2S)-2-hydroxyglycine residue</name>
        <dbReference type="ChEBI" id="CHEBI:142768"/>
    </ligandPart>
</feature>
<evidence type="ECO:0000256" key="21">
    <source>
        <dbReference type="SAM" id="MobiDB-lite"/>
    </source>
</evidence>
<dbReference type="EC" id="4.3.2.5" evidence="2"/>
<evidence type="ECO:0000256" key="4">
    <source>
        <dbReference type="ARBA" id="ARBA00022737"/>
    </source>
</evidence>
<evidence type="ECO:0000256" key="12">
    <source>
        <dbReference type="ARBA" id="ARBA00079301"/>
    </source>
</evidence>
<dbReference type="InterPro" id="IPR000720">
    <property type="entry name" value="PHM/PAL"/>
</dbReference>
<evidence type="ECO:0000256" key="14">
    <source>
        <dbReference type="PIRSR" id="PIRSR600246-1"/>
    </source>
</evidence>
<feature type="binding site" evidence="18">
    <location>
        <position position="570"/>
    </location>
    <ligand>
        <name>Ca(2+)</name>
        <dbReference type="ChEBI" id="CHEBI:29108"/>
        <note>structural</note>
    </ligand>
</feature>
<dbReference type="GO" id="GO:0006508">
    <property type="term" value="P:proteolysis"/>
    <property type="evidence" value="ECO:0007669"/>
    <property type="project" value="UniProtKB-KW"/>
</dbReference>
<dbReference type="GO" id="GO:0008233">
    <property type="term" value="F:peptidase activity"/>
    <property type="evidence" value="ECO:0007669"/>
    <property type="project" value="UniProtKB-KW"/>
</dbReference>
<evidence type="ECO:0000256" key="3">
    <source>
        <dbReference type="ARBA" id="ARBA00022670"/>
    </source>
</evidence>
<organism evidence="22 23">
    <name type="scientific">Globodera rostochiensis</name>
    <name type="common">Golden nematode worm</name>
    <name type="synonym">Heterodera rostochiensis</name>
    <dbReference type="NCBI Taxonomy" id="31243"/>
    <lineage>
        <taxon>Eukaryota</taxon>
        <taxon>Metazoa</taxon>
        <taxon>Ecdysozoa</taxon>
        <taxon>Nematoda</taxon>
        <taxon>Chromadorea</taxon>
        <taxon>Rhabditida</taxon>
        <taxon>Tylenchina</taxon>
        <taxon>Tylenchomorpha</taxon>
        <taxon>Tylenchoidea</taxon>
        <taxon>Heteroderidae</taxon>
        <taxon>Heteroderinae</taxon>
        <taxon>Globodera</taxon>
    </lineage>
</organism>
<keyword evidence="19" id="KW-1015">Disulfide bond</keyword>
<accession>A0A914GT35</accession>
<evidence type="ECO:0000256" key="16">
    <source>
        <dbReference type="PIRSR" id="PIRSR600246-3"/>
    </source>
</evidence>
<dbReference type="PANTHER" id="PTHR10188:SF6">
    <property type="entry name" value="N(4)-(BETA-N-ACETYLGLUCOSAMINYL)-L-ASPARAGINASE"/>
    <property type="match status" value="1"/>
</dbReference>
<evidence type="ECO:0000256" key="10">
    <source>
        <dbReference type="ARBA" id="ARBA00066729"/>
    </source>
</evidence>
<dbReference type="Pfam" id="PF01112">
    <property type="entry name" value="Asparaginase_2"/>
    <property type="match status" value="1"/>
</dbReference>
<keyword evidence="18" id="KW-0106">Calcium</keyword>
<evidence type="ECO:0000256" key="7">
    <source>
        <dbReference type="ARBA" id="ARBA00023239"/>
    </source>
</evidence>
<dbReference type="WBParaSite" id="Gr19_v10_g11127.t1">
    <property type="protein sequence ID" value="Gr19_v10_g11127.t1"/>
    <property type="gene ID" value="Gr19_v10_g11127"/>
</dbReference>
<evidence type="ECO:0000256" key="19">
    <source>
        <dbReference type="PIRSR" id="PIRSR600720-3"/>
    </source>
</evidence>
<dbReference type="SUPFAM" id="SSF56235">
    <property type="entry name" value="N-terminal nucleophile aminohydrolases (Ntn hydrolases)"/>
    <property type="match status" value="1"/>
</dbReference>
<feature type="repeat" description="NHL" evidence="20">
    <location>
        <begin position="601"/>
        <end position="645"/>
    </location>
</feature>
<dbReference type="InterPro" id="IPR001258">
    <property type="entry name" value="NHL_repeat"/>
</dbReference>
<keyword evidence="18" id="KW-0479">Metal-binding</keyword>
<dbReference type="PROSITE" id="PS51125">
    <property type="entry name" value="NHL"/>
    <property type="match status" value="2"/>
</dbReference>
<feature type="binding site" evidence="15">
    <location>
        <begin position="299"/>
        <end position="302"/>
    </location>
    <ligand>
        <name>substrate</name>
    </ligand>
</feature>
<evidence type="ECO:0000256" key="8">
    <source>
        <dbReference type="ARBA" id="ARBA00050421"/>
    </source>
</evidence>
<dbReference type="FunFam" id="3.60.20.30:FF:000003">
    <property type="entry name" value="N(4)-(Beta-N-acetylglucosaminyl)-L-asparaginase isoform X1"/>
    <property type="match status" value="1"/>
</dbReference>
<evidence type="ECO:0000256" key="11">
    <source>
        <dbReference type="ARBA" id="ARBA00078726"/>
    </source>
</evidence>
<dbReference type="GO" id="GO:0046872">
    <property type="term" value="F:metal ion binding"/>
    <property type="evidence" value="ECO:0007669"/>
    <property type="project" value="UniProtKB-KW"/>
</dbReference>
<evidence type="ECO:0000256" key="5">
    <source>
        <dbReference type="ARBA" id="ARBA00022801"/>
    </source>
</evidence>
<feature type="region of interest" description="Disordered" evidence="21">
    <location>
        <begin position="653"/>
        <end position="675"/>
    </location>
</feature>
<dbReference type="AlphaFoldDB" id="A0A914GT35"/>
<dbReference type="Pfam" id="PF01436">
    <property type="entry name" value="NHL"/>
    <property type="match status" value="2"/>
</dbReference>
<keyword evidence="5" id="KW-0378">Hydrolase</keyword>
<dbReference type="GO" id="GO:0004598">
    <property type="term" value="F:peptidylamidoglycolate lyase activity"/>
    <property type="evidence" value="ECO:0007669"/>
    <property type="project" value="UniProtKB-EC"/>
</dbReference>
<protein>
    <recommendedName>
        <fullName evidence="12">Aspartylglucosaminidase</fullName>
        <ecNumber evidence="10">3.5.1.26</ecNumber>
        <ecNumber evidence="2">4.3.2.5</ecNumber>
    </recommendedName>
    <alternativeName>
        <fullName evidence="11">Glycosylasparaginase</fullName>
    </alternativeName>
    <alternativeName>
        <fullName evidence="13">N4-(N-acetyl-beta-glucosaminyl)-L-asparagine amidase</fullName>
    </alternativeName>
</protein>
<evidence type="ECO:0000256" key="2">
    <source>
        <dbReference type="ARBA" id="ARBA00012343"/>
    </source>
</evidence>
<feature type="binding site" evidence="18">
    <location>
        <position position="568"/>
    </location>
    <ligand>
        <name>Zn(2+)</name>
        <dbReference type="ChEBI" id="CHEBI:29105"/>
        <note>catalytic</note>
    </ligand>
</feature>
<feature type="binding site" evidence="15">
    <location>
        <begin position="276"/>
        <end position="279"/>
    </location>
    <ligand>
        <name>substrate</name>
    </ligand>
</feature>
<evidence type="ECO:0000256" key="9">
    <source>
        <dbReference type="ARBA" id="ARBA00053295"/>
    </source>
</evidence>
<dbReference type="PANTHER" id="PTHR10188">
    <property type="entry name" value="L-ASPARAGINASE"/>
    <property type="match status" value="1"/>
</dbReference>
<keyword evidence="22" id="KW-1185">Reference proteome</keyword>
<feature type="site" description="Cleavage; by autolysis" evidence="16">
    <location>
        <begin position="247"/>
        <end position="248"/>
    </location>
</feature>
<sequence length="774" mass="84617">MLLHQGHLILLVSFNIFNYIHNYETNTLNPTGLPLIVSTWDTLDFQAAAQRAYDVFQQQSYEGKSSSSHRRLNALVEGLTECEKRRCDRTVGFGGSPDERGETTLDAMLMDGPGHKYGAVAALRRIKSAAKVAWAVMNYTEHSLVVGEKATEFALAMGFPMESLSTQESTKMHQNWLRAHCQPNFWQNVKPDPRKHCGPYQPIWKASNGLGSDNDSLGLTMSVTNGSFYSIGRDSEELLFGGPKNHDTIGMILVDCDGNVAAGTSSNGARNKIAGRVGDSPIVGSGAYVDNEVGGAVATGDGDVMMRFVPSFLAVEQMRQGKSPSEATREAIGRIKRIYPKFVGALVAAAVGGEFGAACSGLGEGFGYSVVDSSRAKVIMVHELQIHPRHFSGMPNNGSLSTFLIAAFFSLGHLSNWAFSAPSNWNQPEVVVDSGNYGGGSLPYFESALAQLQAQNQANSVGAEEVQQLADQQPRSAVEEEEEEEKQLTLVLQLPSEIGHVVGMALDPQNRLVLFHRSSRVWDENSFTEKNRLNRSLEVIPNATIAVLDNNSGKVLEMHGRNHFYMPHGLAIDSEGNLWLTDVGSHQVHKLDKQFRLLMSLGEKLVPGSDSKHFCKPTDVAVASTGDFFVADGYCNSRIMKFDRDGKLISQFGHKNSDDPPKSQLAGLESTQRNHHRRAYVPTGTFVTKAENIGRIYAIREKEHFLAGVTSWDRIGQLEPQVFVMDMNTGKAKSFAKGLENAHAIALSDNGDIFVSQLEPKQIIKLSVPSGNAE</sequence>
<keyword evidence="4" id="KW-0677">Repeat</keyword>
<keyword evidence="6" id="KW-0068">Autocatalytic cleavage</keyword>
<evidence type="ECO:0000256" key="13">
    <source>
        <dbReference type="ARBA" id="ARBA00080645"/>
    </source>
</evidence>
<dbReference type="GO" id="GO:0005764">
    <property type="term" value="C:lysosome"/>
    <property type="evidence" value="ECO:0007669"/>
    <property type="project" value="TreeGrafter"/>
</dbReference>
<dbReference type="Proteomes" id="UP000887572">
    <property type="component" value="Unplaced"/>
</dbReference>
<evidence type="ECO:0000256" key="18">
    <source>
        <dbReference type="PIRSR" id="PIRSR600720-2"/>
    </source>
</evidence>
<keyword evidence="18" id="KW-0862">Zinc</keyword>
<dbReference type="EC" id="3.5.1.26" evidence="10"/>
<feature type="active site" description="Nucleophile" evidence="14">
    <location>
        <position position="248"/>
    </location>
</feature>
<dbReference type="PRINTS" id="PR00790">
    <property type="entry name" value="PAMONOXGNASE"/>
</dbReference>
<name>A0A914GT35_GLORO</name>
<dbReference type="GO" id="GO:0003948">
    <property type="term" value="F:N4-(beta-N-acetylglucosaminyl)-L-asparaginase activity"/>
    <property type="evidence" value="ECO:0007669"/>
    <property type="project" value="UniProtKB-EC"/>
</dbReference>
<dbReference type="CDD" id="cd14958">
    <property type="entry name" value="NHL_PAL_like"/>
    <property type="match status" value="1"/>
</dbReference>
<dbReference type="Gene3D" id="2.120.10.30">
    <property type="entry name" value="TolB, C-terminal domain"/>
    <property type="match status" value="1"/>
</dbReference>
<comment type="similarity">
    <text evidence="1">Belongs to the Ntn-hydrolase family.</text>
</comment>
<dbReference type="InterPro" id="IPR000246">
    <property type="entry name" value="Peptidase_T2"/>
</dbReference>
<dbReference type="SUPFAM" id="SSF101898">
    <property type="entry name" value="NHL repeat"/>
    <property type="match status" value="1"/>
</dbReference>
<evidence type="ECO:0000256" key="6">
    <source>
        <dbReference type="ARBA" id="ARBA00022813"/>
    </source>
</evidence>
<evidence type="ECO:0000256" key="17">
    <source>
        <dbReference type="PIRSR" id="PIRSR600720-1"/>
    </source>
</evidence>
<dbReference type="CDD" id="cd04513">
    <property type="entry name" value="Glycosylasparaginase"/>
    <property type="match status" value="1"/>
</dbReference>
<evidence type="ECO:0000256" key="20">
    <source>
        <dbReference type="PROSITE-ProRule" id="PRU00504"/>
    </source>
</evidence>
<dbReference type="Gene3D" id="3.60.20.30">
    <property type="entry name" value="(Glycosyl)asparaginase"/>
    <property type="match status" value="1"/>
</dbReference>
<comment type="function">
    <text evidence="9">Cleaves the GlcNAc-Asn bond which joins oligosaccharides to the peptide of asparagine-linked glycoproteins.</text>
</comment>
<keyword evidence="7" id="KW-0456">Lyase</keyword>
<evidence type="ECO:0000313" key="22">
    <source>
        <dbReference type="Proteomes" id="UP000887572"/>
    </source>
</evidence>
<reference evidence="23" key="1">
    <citation type="submission" date="2022-11" db="UniProtKB">
        <authorList>
            <consortium name="WormBaseParasite"/>
        </authorList>
    </citation>
    <scope>IDENTIFICATION</scope>
</reference>
<comment type="catalytic activity">
    <reaction evidence="8">
        <text>N(4)-(beta-N-acetyl-D-glucosaminyl)-L-asparagine + H2O = N-acetyl-beta-D-glucosaminylamine + L-aspartate + H(+)</text>
        <dbReference type="Rhea" id="RHEA:11544"/>
        <dbReference type="ChEBI" id="CHEBI:15377"/>
        <dbReference type="ChEBI" id="CHEBI:15378"/>
        <dbReference type="ChEBI" id="CHEBI:15947"/>
        <dbReference type="ChEBI" id="CHEBI:29991"/>
        <dbReference type="ChEBI" id="CHEBI:58080"/>
        <dbReference type="EC" id="3.5.1.26"/>
    </reaction>
</comment>
<feature type="repeat" description="NHL" evidence="20">
    <location>
        <begin position="559"/>
        <end position="594"/>
    </location>
</feature>
<feature type="region of interest" description="Disordered" evidence="21">
    <location>
        <begin position="463"/>
        <end position="482"/>
    </location>
</feature>
<feature type="binding site" evidence="17">
    <location>
        <position position="634"/>
    </location>
    <ligand>
        <name>a protein</name>
        <dbReference type="ChEBI" id="CHEBI:16541"/>
    </ligand>
    <ligandPart>
        <name>C-terminal Xaa-(2S)-2-hydroxyglycine residue</name>
        <dbReference type="ChEBI" id="CHEBI:142768"/>
    </ligandPart>
</feature>
<comment type="cofactor">
    <cofactor evidence="18">
        <name>Zn(2+)</name>
        <dbReference type="ChEBI" id="CHEBI:29105"/>
    </cofactor>
    <text evidence="18">Binds one Zn(2+) ion per subunit.</text>
</comment>
<dbReference type="GO" id="GO:0016020">
    <property type="term" value="C:membrane"/>
    <property type="evidence" value="ECO:0007669"/>
    <property type="project" value="InterPro"/>
</dbReference>
<proteinExistence type="inferred from homology"/>
<evidence type="ECO:0000256" key="15">
    <source>
        <dbReference type="PIRSR" id="PIRSR600246-2"/>
    </source>
</evidence>
<keyword evidence="3" id="KW-0645">Protease</keyword>
<evidence type="ECO:0000313" key="23">
    <source>
        <dbReference type="WBParaSite" id="Gr19_v10_g11127.t1"/>
    </source>
</evidence>
<dbReference type="InterPro" id="IPR011042">
    <property type="entry name" value="6-blade_b-propeller_TolB-like"/>
</dbReference>
<feature type="disulfide bond" evidence="19">
    <location>
        <begin position="615"/>
        <end position="635"/>
    </location>
</feature>